<evidence type="ECO:0000256" key="1">
    <source>
        <dbReference type="SAM" id="Phobius"/>
    </source>
</evidence>
<keyword evidence="1" id="KW-1133">Transmembrane helix</keyword>
<protein>
    <submittedName>
        <fullName evidence="2">Uncharacterized protein</fullName>
    </submittedName>
</protein>
<keyword evidence="1" id="KW-0472">Membrane</keyword>
<dbReference type="Gene3D" id="2.60.120.200">
    <property type="match status" value="1"/>
</dbReference>
<feature type="transmembrane region" description="Helical" evidence="1">
    <location>
        <begin position="128"/>
        <end position="147"/>
    </location>
</feature>
<proteinExistence type="predicted"/>
<gene>
    <name evidence="2" type="ORF">FRZ54_12915</name>
</gene>
<dbReference type="AlphaFoldDB" id="A0A5B8UWX0"/>
<dbReference type="EMBL" id="CP042436">
    <property type="protein sequence ID" value="QEC63439.1"/>
    <property type="molecule type" value="Genomic_DNA"/>
</dbReference>
<organism evidence="2 3">
    <name type="scientific">Mucilaginibacter ginsenosidivorans</name>
    <dbReference type="NCBI Taxonomy" id="398053"/>
    <lineage>
        <taxon>Bacteria</taxon>
        <taxon>Pseudomonadati</taxon>
        <taxon>Bacteroidota</taxon>
        <taxon>Sphingobacteriia</taxon>
        <taxon>Sphingobacteriales</taxon>
        <taxon>Sphingobacteriaceae</taxon>
        <taxon>Mucilaginibacter</taxon>
    </lineage>
</organism>
<keyword evidence="1" id="KW-0812">Transmembrane</keyword>
<evidence type="ECO:0000313" key="3">
    <source>
        <dbReference type="Proteomes" id="UP000321479"/>
    </source>
</evidence>
<accession>A0A5B8UWX0</accession>
<reference evidence="2 3" key="1">
    <citation type="journal article" date="2017" name="Curr. Microbiol.">
        <title>Mucilaginibacter ginsenosidivorans sp. nov., Isolated from Soil of Ginseng Field.</title>
        <authorList>
            <person name="Kim M.M."/>
            <person name="Siddiqi M.Z."/>
            <person name="Im W.T."/>
        </authorList>
    </citation>
    <scope>NUCLEOTIDE SEQUENCE [LARGE SCALE GENOMIC DNA]</scope>
    <source>
        <strain evidence="2 3">Gsoil 3017</strain>
    </source>
</reference>
<dbReference type="Proteomes" id="UP000321479">
    <property type="component" value="Chromosome"/>
</dbReference>
<dbReference type="KEGG" id="mgin:FRZ54_12915"/>
<name>A0A5B8UWX0_9SPHI</name>
<dbReference type="OrthoDB" id="787966at2"/>
<sequence>MNKPDSLIFAALFREAWQKCFGQKPDGPVTETESKLFCNKILDITGLSIGWKSVKNYSIFIAGDASAKEENPSVATLDTLARYVLGAPYTTEIKRKTDEGHYPYWFLYREKAGGAVVITHPAKWRHNLLMSLGIIAVATTFIFWLSIKLKKADVFTDNFAKVSASALSKNGWFLQDPDPVYWDKRAIVRGQLSLYTLNGDNWPGTAKKQGIRNLLLRPVPYDCFTAEVHLNNFVPREEWQQAGLLLLEDTTLTGKSIRLSIAFNDNFGGYKKPAEVLIQAITCLGNGFGKPEEIAHKPIFFPDSAKANPVLLKFMQNSALRIEKQGNKFRFLYAGGETENGAFKEIVSQEFEMQPKYIGVFAIKGFKDSSTVIPAHFTFFRIAGNKCQ</sequence>
<evidence type="ECO:0000313" key="2">
    <source>
        <dbReference type="EMBL" id="QEC63439.1"/>
    </source>
</evidence>
<dbReference type="RefSeq" id="WP_147032015.1">
    <property type="nucleotide sequence ID" value="NZ_CP042436.1"/>
</dbReference>
<keyword evidence="3" id="KW-1185">Reference proteome</keyword>